<accession>X1TGF2</accession>
<comment type="caution">
    <text evidence="2">The sequence shown here is derived from an EMBL/GenBank/DDBJ whole genome shotgun (WGS) entry which is preliminary data.</text>
</comment>
<organism evidence="2">
    <name type="scientific">marine sediment metagenome</name>
    <dbReference type="NCBI Taxonomy" id="412755"/>
    <lineage>
        <taxon>unclassified sequences</taxon>
        <taxon>metagenomes</taxon>
        <taxon>ecological metagenomes</taxon>
    </lineage>
</organism>
<dbReference type="Pfam" id="PF13568">
    <property type="entry name" value="OMP_b-brl_2"/>
    <property type="match status" value="1"/>
</dbReference>
<dbReference type="AlphaFoldDB" id="X1TGF2"/>
<sequence>GIRFGIFFDPNIAWMKPDITDVENAGTRMGFKVGLSFEKYFTENYAFFSGISIQHLGGKVKYADSISFTAQNITEMLPEGSTITYKLQYISVPLGLKLKTNEIGYLTYYGNLGLYPQVLIKATGDVLQSDITNSSIKDEVNIFNLGYYIGIGAEYSLGGSTAICLGLYYTNGFLDVTTDHDNQPSDRVVMNNVALNLGIIF</sequence>
<protein>
    <recommendedName>
        <fullName evidence="1">Outer membrane protein beta-barrel domain-containing protein</fullName>
    </recommendedName>
</protein>
<feature type="non-terminal residue" evidence="2">
    <location>
        <position position="1"/>
    </location>
</feature>
<feature type="domain" description="Outer membrane protein beta-barrel" evidence="1">
    <location>
        <begin position="3"/>
        <end position="176"/>
    </location>
</feature>
<dbReference type="InterPro" id="IPR025665">
    <property type="entry name" value="Beta-barrel_OMP_2"/>
</dbReference>
<name>X1TGF2_9ZZZZ</name>
<evidence type="ECO:0000259" key="1">
    <source>
        <dbReference type="Pfam" id="PF13568"/>
    </source>
</evidence>
<evidence type="ECO:0000313" key="2">
    <source>
        <dbReference type="EMBL" id="GAJ04354.1"/>
    </source>
</evidence>
<proteinExistence type="predicted"/>
<gene>
    <name evidence="2" type="ORF">S12H4_48451</name>
</gene>
<dbReference type="EMBL" id="BARW01030284">
    <property type="protein sequence ID" value="GAJ04354.1"/>
    <property type="molecule type" value="Genomic_DNA"/>
</dbReference>
<reference evidence="2" key="1">
    <citation type="journal article" date="2014" name="Front. Microbiol.">
        <title>High frequency of phylogenetically diverse reductive dehalogenase-homologous genes in deep subseafloor sedimentary metagenomes.</title>
        <authorList>
            <person name="Kawai M."/>
            <person name="Futagami T."/>
            <person name="Toyoda A."/>
            <person name="Takaki Y."/>
            <person name="Nishi S."/>
            <person name="Hori S."/>
            <person name="Arai W."/>
            <person name="Tsubouchi T."/>
            <person name="Morono Y."/>
            <person name="Uchiyama I."/>
            <person name="Ito T."/>
            <person name="Fujiyama A."/>
            <person name="Inagaki F."/>
            <person name="Takami H."/>
        </authorList>
    </citation>
    <scope>NUCLEOTIDE SEQUENCE</scope>
    <source>
        <strain evidence="2">Expedition CK06-06</strain>
    </source>
</reference>